<dbReference type="GO" id="GO:0003676">
    <property type="term" value="F:nucleic acid binding"/>
    <property type="evidence" value="ECO:0007669"/>
    <property type="project" value="InterPro"/>
</dbReference>
<dbReference type="PANTHER" id="PTHR33146:SF26">
    <property type="entry name" value="ENDONUCLEASE 4"/>
    <property type="match status" value="1"/>
</dbReference>
<gene>
    <name evidence="7" type="ORF">MGWOODY_Smn2175</name>
</gene>
<dbReference type="GO" id="GO:0016788">
    <property type="term" value="F:hydrolase activity, acting on ester bonds"/>
    <property type="evidence" value="ECO:0007669"/>
    <property type="project" value="InterPro"/>
</dbReference>
<sequence>MGVAAAGMQSGEAVAWSNQGHMVTGAMAYDDLAKADPALIARIEAIMADHPDKARFERGLAGYSGEARTRRLFELMARWPDDAREGPYDHPGWHYWLRLIPSRTDPANIPPAMLTMTTGQAVEAYRLNLATVSDAYAPAADRAVSLCWLFHLAGDIQQPLHAGHLISGRFPLTDRAGGNSFVRPAAGEDATNLHAYWDNVVGGDNEDDANVEAVRLRLGHAWPRSALGELSGRADPEAFRAWADESFDLARSVAYAGGTYEGATTPAAAMPVPPGYAASRRSTGERRVALSGHRIADAIRAALSRQGL</sequence>
<dbReference type="AlphaFoldDB" id="A0A160TPJ3"/>
<dbReference type="SUPFAM" id="SSF48537">
    <property type="entry name" value="Phospholipase C/P1 nuclease"/>
    <property type="match status" value="1"/>
</dbReference>
<evidence type="ECO:0000256" key="3">
    <source>
        <dbReference type="ARBA" id="ARBA00022759"/>
    </source>
</evidence>
<dbReference type="PANTHER" id="PTHR33146">
    <property type="entry name" value="ENDONUCLEASE 4"/>
    <property type="match status" value="1"/>
</dbReference>
<evidence type="ECO:0000256" key="1">
    <source>
        <dbReference type="ARBA" id="ARBA00022722"/>
    </source>
</evidence>
<dbReference type="GO" id="GO:0006308">
    <property type="term" value="P:DNA catabolic process"/>
    <property type="evidence" value="ECO:0007669"/>
    <property type="project" value="InterPro"/>
</dbReference>
<organism evidence="7">
    <name type="scientific">hydrothermal vent metagenome</name>
    <dbReference type="NCBI Taxonomy" id="652676"/>
    <lineage>
        <taxon>unclassified sequences</taxon>
        <taxon>metagenomes</taxon>
        <taxon>ecological metagenomes</taxon>
    </lineage>
</organism>
<evidence type="ECO:0000313" key="7">
    <source>
        <dbReference type="EMBL" id="CUS46701.1"/>
    </source>
</evidence>
<keyword evidence="2" id="KW-0479">Metal-binding</keyword>
<keyword evidence="5" id="KW-1015">Disulfide bond</keyword>
<dbReference type="Gene3D" id="1.10.575.10">
    <property type="entry name" value="P1 Nuclease"/>
    <property type="match status" value="1"/>
</dbReference>
<dbReference type="Pfam" id="PF02265">
    <property type="entry name" value="S1-P1_nuclease"/>
    <property type="match status" value="1"/>
</dbReference>
<keyword evidence="1" id="KW-0540">Nuclease</keyword>
<keyword evidence="6" id="KW-0325">Glycoprotein</keyword>
<evidence type="ECO:0000256" key="4">
    <source>
        <dbReference type="ARBA" id="ARBA00022801"/>
    </source>
</evidence>
<dbReference type="GO" id="GO:0004519">
    <property type="term" value="F:endonuclease activity"/>
    <property type="evidence" value="ECO:0007669"/>
    <property type="project" value="UniProtKB-KW"/>
</dbReference>
<keyword evidence="4 7" id="KW-0378">Hydrolase</keyword>
<dbReference type="EC" id="3.1.30.-" evidence="7"/>
<evidence type="ECO:0000256" key="5">
    <source>
        <dbReference type="ARBA" id="ARBA00023157"/>
    </source>
</evidence>
<name>A0A160TPJ3_9ZZZZ</name>
<reference evidence="7" key="1">
    <citation type="submission" date="2015-10" db="EMBL/GenBank/DDBJ databases">
        <authorList>
            <person name="Gilbert D.G."/>
        </authorList>
    </citation>
    <scope>NUCLEOTIDE SEQUENCE</scope>
</reference>
<protein>
    <submittedName>
        <fullName evidence="7">Endonuclease</fullName>
        <ecNumber evidence="7">3.1.30.-</ecNumber>
    </submittedName>
</protein>
<keyword evidence="3 7" id="KW-0255">Endonuclease</keyword>
<dbReference type="EMBL" id="CZQE01000386">
    <property type="protein sequence ID" value="CUS46701.1"/>
    <property type="molecule type" value="Genomic_DNA"/>
</dbReference>
<evidence type="ECO:0000256" key="2">
    <source>
        <dbReference type="ARBA" id="ARBA00022723"/>
    </source>
</evidence>
<proteinExistence type="predicted"/>
<dbReference type="InterPro" id="IPR008947">
    <property type="entry name" value="PLipase_C/P1_nuclease_dom_sf"/>
</dbReference>
<dbReference type="CDD" id="cd11010">
    <property type="entry name" value="S1-P1_nuclease"/>
    <property type="match status" value="1"/>
</dbReference>
<dbReference type="InterPro" id="IPR003154">
    <property type="entry name" value="S1/P1nuclease"/>
</dbReference>
<evidence type="ECO:0000256" key="6">
    <source>
        <dbReference type="ARBA" id="ARBA00023180"/>
    </source>
</evidence>
<accession>A0A160TPJ3</accession>
<dbReference type="GO" id="GO:0046872">
    <property type="term" value="F:metal ion binding"/>
    <property type="evidence" value="ECO:0007669"/>
    <property type="project" value="UniProtKB-KW"/>
</dbReference>